<dbReference type="RefSeq" id="WP_279661708.1">
    <property type="nucleotide sequence ID" value="NZ_JAOECG010000002.1"/>
</dbReference>
<dbReference type="EMBL" id="JAOECG010000002">
    <property type="protein sequence ID" value="MDG9785854.1"/>
    <property type="molecule type" value="Genomic_DNA"/>
</dbReference>
<gene>
    <name evidence="1" type="ORF">N7566_02355</name>
</gene>
<comment type="caution">
    <text evidence="1">The sequence shown here is derived from an EMBL/GenBank/DDBJ whole genome shotgun (WGS) entry which is preliminary data.</text>
</comment>
<accession>A0AAW6RQ87</accession>
<evidence type="ECO:0008006" key="3">
    <source>
        <dbReference type="Google" id="ProtNLM"/>
    </source>
</evidence>
<name>A0AAW6RQ87_ACIJO</name>
<evidence type="ECO:0000313" key="1">
    <source>
        <dbReference type="EMBL" id="MDG9785854.1"/>
    </source>
</evidence>
<organism evidence="1 2">
    <name type="scientific">Acinetobacter johnsonii</name>
    <dbReference type="NCBI Taxonomy" id="40214"/>
    <lineage>
        <taxon>Bacteria</taxon>
        <taxon>Pseudomonadati</taxon>
        <taxon>Pseudomonadota</taxon>
        <taxon>Gammaproteobacteria</taxon>
        <taxon>Moraxellales</taxon>
        <taxon>Moraxellaceae</taxon>
        <taxon>Acinetobacter</taxon>
    </lineage>
</organism>
<protein>
    <recommendedName>
        <fullName evidence="3">Tetratricopeptide repeat protein</fullName>
    </recommendedName>
</protein>
<dbReference type="Proteomes" id="UP001157887">
    <property type="component" value="Unassembled WGS sequence"/>
</dbReference>
<reference evidence="1" key="1">
    <citation type="submission" date="2022-09" db="EMBL/GenBank/DDBJ databases">
        <title>Intensive care unit water sources are persistently colonized with multi-drug resistant bacteria and are the site of extensive horizontal gene transfer of antibiotic resistance genes.</title>
        <authorList>
            <person name="Diorio-Toth L."/>
        </authorList>
    </citation>
    <scope>NUCLEOTIDE SEQUENCE</scope>
    <source>
        <strain evidence="1">GD04065</strain>
    </source>
</reference>
<proteinExistence type="predicted"/>
<sequence length="270" mass="30665">MTAPQPKSKLDEVSEVIYSDPDNTFLSEFQATRLERMTKEAESLNFLRAKKQRMLIYYQSGQYSKAKEELKSLVPYIPGNGKLYITLAGMAVRIGAFAELCKMSSKLDAEAILGLPKEYRVPVLSTLSTSFVFTGNFRERVMDLGRIIADLRTDEENFKGVDVDFLRDKMEHFSNTYSALDINSARVRLLADTVEEFIAKNKIRVLGLSTSLPDGEFLIDLGINKPVEEIIQFNNGLFDLVFERDIVEEFNAFSINFSPINEEQLKDVLV</sequence>
<evidence type="ECO:0000313" key="2">
    <source>
        <dbReference type="Proteomes" id="UP001157887"/>
    </source>
</evidence>
<dbReference type="AlphaFoldDB" id="A0AAW6RQ87"/>